<dbReference type="InterPro" id="IPR032789">
    <property type="entry name" value="T2SS-T3SS_pil_N"/>
</dbReference>
<feature type="domain" description="Type II/III secretion system secretin-like" evidence="2">
    <location>
        <begin position="272"/>
        <end position="430"/>
    </location>
</feature>
<evidence type="ECO:0000259" key="3">
    <source>
        <dbReference type="Pfam" id="PF13629"/>
    </source>
</evidence>
<dbReference type="PRINTS" id="PR00811">
    <property type="entry name" value="BCTERIALGSPD"/>
</dbReference>
<dbReference type="Pfam" id="PF00263">
    <property type="entry name" value="Secretin"/>
    <property type="match status" value="1"/>
</dbReference>
<evidence type="ECO:0000259" key="2">
    <source>
        <dbReference type="Pfam" id="PF00263"/>
    </source>
</evidence>
<dbReference type="Proteomes" id="UP000246077">
    <property type="component" value="Unassembled WGS sequence"/>
</dbReference>
<feature type="domain" description="Pilus formation protein N-terminal" evidence="3">
    <location>
        <begin position="63"/>
        <end position="130"/>
    </location>
</feature>
<dbReference type="AlphaFoldDB" id="A0A317DSW3"/>
<gene>
    <name evidence="4" type="ORF">DKG75_21695</name>
</gene>
<dbReference type="PANTHER" id="PTHR30332">
    <property type="entry name" value="PROBABLE GENERAL SECRETION PATHWAY PROTEIN D"/>
    <property type="match status" value="1"/>
</dbReference>
<keyword evidence="5" id="KW-1185">Reference proteome</keyword>
<reference evidence="5" key="1">
    <citation type="submission" date="2018-05" db="EMBL/GenBank/DDBJ databases">
        <title>Zavarzinia sp. HR-AS.</title>
        <authorList>
            <person name="Lee Y."/>
            <person name="Jeon C.O."/>
        </authorList>
    </citation>
    <scope>NUCLEOTIDE SEQUENCE [LARGE SCALE GENOMIC DNA]</scope>
    <source>
        <strain evidence="5">DSM 1231</strain>
    </source>
</reference>
<dbReference type="InterPro" id="IPR001775">
    <property type="entry name" value="GspD/PilQ"/>
</dbReference>
<proteinExistence type="inferred from homology"/>
<sequence length="474" mass="50469">MSEDKMLRVPMTPFADKRSGFMQQLRRRAFATLAAVSVAFMVPVVTGVTLSEAQAAEYVNRPSLVIQAGVQTPLSLQTPIERVAIGDPATVTGRVVGPTDILLLGLKPGRTNLIVWEVGGERAYVYPVIVPLGTGDLERDLREDPELSAVRVDAAGGKIALKGTVPSNDAHARVLRLASRYFPDGVSDQIKVLQQQMVSVEIKFAALSTTTLKRLGFDFRSGPGTSFEYAVSSPGAGLTGALSGVSPISDALNVLMRLPGSDLSVVLGILSGAKLAQILAEPTLLVRSGETAEFIAGGEIPIPVPQDNSGTVTIEYKEFGIRLKVSATVLSPSRILLNLAPEVSDLDYGKAVTIQGTQVPGLIRRGASSTLELGNGQSFVLAGLMSSSSADSDDALPVLGDLPIIGAFFKRQQTTRERQELIIVATPRLVSPMDSRALPPLPGTDLQNYDPSYSDMLLGRNRLRDVLPQYGLMP</sequence>
<evidence type="ECO:0000313" key="4">
    <source>
        <dbReference type="EMBL" id="PWR17761.1"/>
    </source>
</evidence>
<dbReference type="InterPro" id="IPR050810">
    <property type="entry name" value="Bact_Secretion_Sys_Channel"/>
</dbReference>
<name>A0A317DSW3_9PROT</name>
<dbReference type="OrthoDB" id="9775455at2"/>
<dbReference type="Pfam" id="PF13629">
    <property type="entry name" value="T2SS-T3SS_pil_N"/>
    <property type="match status" value="1"/>
</dbReference>
<dbReference type="GO" id="GO:0015627">
    <property type="term" value="C:type II protein secretion system complex"/>
    <property type="evidence" value="ECO:0007669"/>
    <property type="project" value="TreeGrafter"/>
</dbReference>
<evidence type="ECO:0000313" key="5">
    <source>
        <dbReference type="Proteomes" id="UP000246077"/>
    </source>
</evidence>
<accession>A0A317DSW3</accession>
<dbReference type="PANTHER" id="PTHR30332:SF17">
    <property type="entry name" value="TYPE IV PILIATION SYSTEM PROTEIN DR_0774-RELATED"/>
    <property type="match status" value="1"/>
</dbReference>
<comment type="similarity">
    <text evidence="1">Belongs to the bacterial secretin family.</text>
</comment>
<protein>
    <submittedName>
        <fullName evidence="4">Pilus assembly protein CpaC</fullName>
    </submittedName>
</protein>
<evidence type="ECO:0000256" key="1">
    <source>
        <dbReference type="RuleBase" id="RU004003"/>
    </source>
</evidence>
<dbReference type="GO" id="GO:0009306">
    <property type="term" value="P:protein secretion"/>
    <property type="evidence" value="ECO:0007669"/>
    <property type="project" value="InterPro"/>
</dbReference>
<comment type="caution">
    <text evidence="4">The sequence shown here is derived from an EMBL/GenBank/DDBJ whole genome shotgun (WGS) entry which is preliminary data.</text>
</comment>
<organism evidence="4 5">
    <name type="scientific">Zavarzinia compransoris</name>
    <dbReference type="NCBI Taxonomy" id="1264899"/>
    <lineage>
        <taxon>Bacteria</taxon>
        <taxon>Pseudomonadati</taxon>
        <taxon>Pseudomonadota</taxon>
        <taxon>Alphaproteobacteria</taxon>
        <taxon>Rhodospirillales</taxon>
        <taxon>Zavarziniaceae</taxon>
        <taxon>Zavarzinia</taxon>
    </lineage>
</organism>
<dbReference type="InterPro" id="IPR004846">
    <property type="entry name" value="T2SS/T3SS_dom"/>
</dbReference>
<dbReference type="EMBL" id="QGLF01000008">
    <property type="protein sequence ID" value="PWR17761.1"/>
    <property type="molecule type" value="Genomic_DNA"/>
</dbReference>